<dbReference type="AlphaFoldDB" id="A0A0P7WSJ2"/>
<gene>
    <name evidence="1" type="ORF">Z043_116775</name>
</gene>
<name>A0A0P7WSJ2_SCLFO</name>
<comment type="caution">
    <text evidence="1">The sequence shown here is derived from an EMBL/GenBank/DDBJ whole genome shotgun (WGS) entry which is preliminary data.</text>
</comment>
<evidence type="ECO:0000313" key="2">
    <source>
        <dbReference type="Proteomes" id="UP000034805"/>
    </source>
</evidence>
<proteinExistence type="predicted"/>
<evidence type="ECO:0000313" key="1">
    <source>
        <dbReference type="EMBL" id="KPP64836.1"/>
    </source>
</evidence>
<sequence>MPFGGLAGLKEQVLKPGKEEVKNAMGSSLGHLQSVWIHLQLLVICIKKRQGCGSFPQGADPGFGRLAEWHVLLLGLGQKNPTRCVRPISLEQNLDRLLDGFVKRALLITFLDPSARYTPESDPGFPPRSLLPYPTPSSDTNLTKILPSPSLLIS</sequence>
<reference evidence="1 2" key="1">
    <citation type="submission" date="2015-08" db="EMBL/GenBank/DDBJ databases">
        <title>The genome of the Asian arowana (Scleropages formosus).</title>
        <authorList>
            <person name="Tan M.H."/>
            <person name="Gan H.M."/>
            <person name="Croft L.J."/>
            <person name="Austin C.M."/>
        </authorList>
    </citation>
    <scope>NUCLEOTIDE SEQUENCE [LARGE SCALE GENOMIC DNA]</scope>
    <source>
        <strain evidence="1">Aro1</strain>
    </source>
</reference>
<organism evidence="1 2">
    <name type="scientific">Scleropages formosus</name>
    <name type="common">Asian bonytongue</name>
    <name type="synonym">Osteoglossum formosum</name>
    <dbReference type="NCBI Taxonomy" id="113540"/>
    <lineage>
        <taxon>Eukaryota</taxon>
        <taxon>Metazoa</taxon>
        <taxon>Chordata</taxon>
        <taxon>Craniata</taxon>
        <taxon>Vertebrata</taxon>
        <taxon>Euteleostomi</taxon>
        <taxon>Actinopterygii</taxon>
        <taxon>Neopterygii</taxon>
        <taxon>Teleostei</taxon>
        <taxon>Osteoglossocephala</taxon>
        <taxon>Osteoglossomorpha</taxon>
        <taxon>Osteoglossiformes</taxon>
        <taxon>Osteoglossidae</taxon>
        <taxon>Scleropages</taxon>
    </lineage>
</organism>
<accession>A0A0P7WSJ2</accession>
<protein>
    <submittedName>
        <fullName evidence="1">Uncharacterized protein</fullName>
    </submittedName>
</protein>
<dbReference type="EMBL" id="JARO02006740">
    <property type="protein sequence ID" value="KPP64836.1"/>
    <property type="molecule type" value="Genomic_DNA"/>
</dbReference>
<dbReference type="Proteomes" id="UP000034805">
    <property type="component" value="Unassembled WGS sequence"/>
</dbReference>